<feature type="compositionally biased region" description="Low complexity" evidence="1">
    <location>
        <begin position="16"/>
        <end position="30"/>
    </location>
</feature>
<feature type="compositionally biased region" description="Polar residues" evidence="1">
    <location>
        <begin position="41"/>
        <end position="52"/>
    </location>
</feature>
<gene>
    <name evidence="2" type="ORF">WN944_016518</name>
</gene>
<feature type="region of interest" description="Disordered" evidence="1">
    <location>
        <begin position="1"/>
        <end position="52"/>
    </location>
</feature>
<comment type="caution">
    <text evidence="2">The sequence shown here is derived from an EMBL/GenBank/DDBJ whole genome shotgun (WGS) entry which is preliminary data.</text>
</comment>
<keyword evidence="3" id="KW-1185">Reference proteome</keyword>
<name>A0AAP0MB42_9ROSI</name>
<dbReference type="AlphaFoldDB" id="A0AAP0MB42"/>
<evidence type="ECO:0000256" key="1">
    <source>
        <dbReference type="SAM" id="MobiDB-lite"/>
    </source>
</evidence>
<accession>A0AAP0MB42</accession>
<evidence type="ECO:0000313" key="3">
    <source>
        <dbReference type="Proteomes" id="UP001428341"/>
    </source>
</evidence>
<dbReference type="EMBL" id="JBCGBO010000005">
    <property type="protein sequence ID" value="KAK9201317.1"/>
    <property type="molecule type" value="Genomic_DNA"/>
</dbReference>
<reference evidence="2 3" key="1">
    <citation type="submission" date="2024-05" db="EMBL/GenBank/DDBJ databases">
        <title>Haplotype-resolved chromosome-level genome assembly of Huyou (Citrus changshanensis).</title>
        <authorList>
            <person name="Miao C."/>
            <person name="Chen W."/>
            <person name="Wu Y."/>
            <person name="Wang L."/>
            <person name="Zhao S."/>
            <person name="Grierson D."/>
            <person name="Xu C."/>
            <person name="Chen K."/>
        </authorList>
    </citation>
    <scope>NUCLEOTIDE SEQUENCE [LARGE SCALE GENOMIC DNA]</scope>
    <source>
        <strain evidence="2">01-14</strain>
        <tissue evidence="2">Leaf</tissue>
    </source>
</reference>
<organism evidence="2 3">
    <name type="scientific">Citrus x changshan-huyou</name>
    <dbReference type="NCBI Taxonomy" id="2935761"/>
    <lineage>
        <taxon>Eukaryota</taxon>
        <taxon>Viridiplantae</taxon>
        <taxon>Streptophyta</taxon>
        <taxon>Embryophyta</taxon>
        <taxon>Tracheophyta</taxon>
        <taxon>Spermatophyta</taxon>
        <taxon>Magnoliopsida</taxon>
        <taxon>eudicotyledons</taxon>
        <taxon>Gunneridae</taxon>
        <taxon>Pentapetalae</taxon>
        <taxon>rosids</taxon>
        <taxon>malvids</taxon>
        <taxon>Sapindales</taxon>
        <taxon>Rutaceae</taxon>
        <taxon>Aurantioideae</taxon>
        <taxon>Citrus</taxon>
    </lineage>
</organism>
<sequence>MATTEGPFRGDTKVGSRSSRTTQPSSTLSTAAYQPPAVRHNPTTAVLQSQSSQAVGHHTRILSFFLFLSQQML</sequence>
<evidence type="ECO:0000313" key="2">
    <source>
        <dbReference type="EMBL" id="KAK9201317.1"/>
    </source>
</evidence>
<protein>
    <submittedName>
        <fullName evidence="2">Uncharacterized protein</fullName>
    </submittedName>
</protein>
<proteinExistence type="predicted"/>
<dbReference type="Proteomes" id="UP001428341">
    <property type="component" value="Unassembled WGS sequence"/>
</dbReference>